<dbReference type="EMBL" id="CALLCH030000015">
    <property type="protein sequence ID" value="CAI4216761.1"/>
    <property type="molecule type" value="Genomic_DNA"/>
</dbReference>
<reference evidence="2" key="1">
    <citation type="submission" date="2022-11" db="EMBL/GenBank/DDBJ databases">
        <authorList>
            <person name="Scott C."/>
            <person name="Bruce N."/>
        </authorList>
    </citation>
    <scope>NUCLEOTIDE SEQUENCE</scope>
</reference>
<dbReference type="Proteomes" id="UP000838763">
    <property type="component" value="Unassembled WGS sequence"/>
</dbReference>
<comment type="caution">
    <text evidence="2">The sequence shown here is derived from an EMBL/GenBank/DDBJ whole genome shotgun (WGS) entry which is preliminary data.</text>
</comment>
<evidence type="ECO:0000256" key="1">
    <source>
        <dbReference type="SAM" id="MobiDB-lite"/>
    </source>
</evidence>
<feature type="compositionally biased region" description="Low complexity" evidence="1">
    <location>
        <begin position="159"/>
        <end position="173"/>
    </location>
</feature>
<dbReference type="AlphaFoldDB" id="A0A9P1MCK0"/>
<evidence type="ECO:0000313" key="3">
    <source>
        <dbReference type="Proteomes" id="UP000838763"/>
    </source>
</evidence>
<name>A0A9P1MCK0_9PEZI</name>
<sequence>MTSTYSAAGRPDGYCHSLTTSSSYGSLRSQSQSNTVHQHPDLQHTPPTPKPDAGVDILSSNPNDSINSAAPISEWADAVLSSALASESDSQPGGLLSENHTQPAHSIPSSSLSTPTSNPANNLSSSPATAISNSSKRQARKPSPGLAARLKALGFGTKTSPPATPTTTDDAASLGPLDRVGKLNQQHIRQIDESHQQNSKITVVERRGRPWKGLGLGLLLDPSLAAPLGPYRAPDFRRRDSA</sequence>
<keyword evidence="3" id="KW-1185">Reference proteome</keyword>
<feature type="compositionally biased region" description="Low complexity" evidence="1">
    <location>
        <begin position="106"/>
        <end position="135"/>
    </location>
</feature>
<organism evidence="2 3">
    <name type="scientific">Parascedosporium putredinis</name>
    <dbReference type="NCBI Taxonomy" id="1442378"/>
    <lineage>
        <taxon>Eukaryota</taxon>
        <taxon>Fungi</taxon>
        <taxon>Dikarya</taxon>
        <taxon>Ascomycota</taxon>
        <taxon>Pezizomycotina</taxon>
        <taxon>Sordariomycetes</taxon>
        <taxon>Hypocreomycetidae</taxon>
        <taxon>Microascales</taxon>
        <taxon>Microascaceae</taxon>
        <taxon>Parascedosporium</taxon>
    </lineage>
</organism>
<protein>
    <submittedName>
        <fullName evidence="2">Uncharacterized protein</fullName>
    </submittedName>
</protein>
<feature type="compositionally biased region" description="Polar residues" evidence="1">
    <location>
        <begin position="58"/>
        <end position="68"/>
    </location>
</feature>
<evidence type="ECO:0000313" key="2">
    <source>
        <dbReference type="EMBL" id="CAI4216761.1"/>
    </source>
</evidence>
<feature type="region of interest" description="Disordered" evidence="1">
    <location>
        <begin position="1"/>
        <end position="68"/>
    </location>
</feature>
<proteinExistence type="predicted"/>
<feature type="region of interest" description="Disordered" evidence="1">
    <location>
        <begin position="83"/>
        <end position="177"/>
    </location>
</feature>
<feature type="compositionally biased region" description="Low complexity" evidence="1">
    <location>
        <begin position="17"/>
        <end position="33"/>
    </location>
</feature>
<accession>A0A9P1MCK0</accession>
<dbReference type="OrthoDB" id="10647178at2759"/>
<gene>
    <name evidence="2" type="ORF">PPNO1_LOCUS6408</name>
</gene>